<keyword evidence="5" id="KW-0670">Pyruvate</keyword>
<dbReference type="EMBL" id="MCHX01000011">
    <property type="protein sequence ID" value="OFJ54548.1"/>
    <property type="molecule type" value="Genomic_DNA"/>
</dbReference>
<dbReference type="Gene3D" id="3.20.20.150">
    <property type="entry name" value="Divalent-metal-dependent TIM barrel enzymes"/>
    <property type="match status" value="1"/>
</dbReference>
<dbReference type="GO" id="GO:0046487">
    <property type="term" value="P:glyoxylate metabolic process"/>
    <property type="evidence" value="ECO:0007669"/>
    <property type="project" value="TreeGrafter"/>
</dbReference>
<evidence type="ECO:0000256" key="2">
    <source>
        <dbReference type="PIRNR" id="PIRNR006241"/>
    </source>
</evidence>
<dbReference type="InterPro" id="IPR050417">
    <property type="entry name" value="Sugar_Epim/Isomerase"/>
</dbReference>
<evidence type="ECO:0000259" key="4">
    <source>
        <dbReference type="Pfam" id="PF01261"/>
    </source>
</evidence>
<dbReference type="PANTHER" id="PTHR43489:SF6">
    <property type="entry name" value="HYDROXYPYRUVATE ISOMERASE-RELATED"/>
    <property type="match status" value="1"/>
</dbReference>
<feature type="active site" description="Proton donor/acceptor" evidence="3">
    <location>
        <position position="151"/>
    </location>
</feature>
<dbReference type="PIRSF" id="PIRSF006241">
    <property type="entry name" value="HyI"/>
    <property type="match status" value="1"/>
</dbReference>
<dbReference type="Proteomes" id="UP000178953">
    <property type="component" value="Unassembled WGS sequence"/>
</dbReference>
<dbReference type="PANTHER" id="PTHR43489">
    <property type="entry name" value="ISOMERASE"/>
    <property type="match status" value="1"/>
</dbReference>
<protein>
    <submittedName>
        <fullName evidence="5">Hydroxypyruvate isomerase</fullName>
    </submittedName>
</protein>
<organism evidence="5 6">
    <name type="scientific">Mycolicibacterium grossiae</name>
    <dbReference type="NCBI Taxonomy" id="1552759"/>
    <lineage>
        <taxon>Bacteria</taxon>
        <taxon>Bacillati</taxon>
        <taxon>Actinomycetota</taxon>
        <taxon>Actinomycetes</taxon>
        <taxon>Mycobacteriales</taxon>
        <taxon>Mycobacteriaceae</taxon>
        <taxon>Mycolicibacterium</taxon>
    </lineage>
</organism>
<evidence type="ECO:0000256" key="1">
    <source>
        <dbReference type="ARBA" id="ARBA00023235"/>
    </source>
</evidence>
<dbReference type="OrthoDB" id="9786584at2"/>
<dbReference type="InterPro" id="IPR026040">
    <property type="entry name" value="HyI-like"/>
</dbReference>
<dbReference type="RefSeq" id="WP_070352239.1">
    <property type="nucleotide sequence ID" value="NZ_CP043474.1"/>
</dbReference>
<dbReference type="Pfam" id="PF01261">
    <property type="entry name" value="AP_endonuc_2"/>
    <property type="match status" value="1"/>
</dbReference>
<dbReference type="SUPFAM" id="SSF51658">
    <property type="entry name" value="Xylose isomerase-like"/>
    <property type="match status" value="1"/>
</dbReference>
<comment type="caution">
    <text evidence="5">The sequence shown here is derived from an EMBL/GenBank/DDBJ whole genome shotgun (WGS) entry which is preliminary data.</text>
</comment>
<keyword evidence="1 2" id="KW-0413">Isomerase</keyword>
<comment type="similarity">
    <text evidence="2">Belongs to the hyi family.</text>
</comment>
<evidence type="ECO:0000313" key="6">
    <source>
        <dbReference type="Proteomes" id="UP000178953"/>
    </source>
</evidence>
<sequence length="267" mass="28278">MADARYTVNCSILLTDLPLRRRPAAARAAGFDAVEFWWPFDRAVPGDAEVDAFTRAVGDAGVRLSGLNFAAGDMAAGQRGLLSDPLRRSEFRDAVDVAVGIGARLGVEVFNALYGNRRAGLDVGAQDDEAVANLAYAATRAASIEATVVLEPLSGIADYPLRTAADALAVLDRVRDETGAPALGLLADLYHLHVNGDDVAAVIDRHTARISHVQIADAPGRGAPGTGTVDLVGHLARLAERGYRGLVGLEYQAATDPFDWLGRIPRR</sequence>
<feature type="active site" description="Proton donor/acceptor" evidence="3">
    <location>
        <position position="250"/>
    </location>
</feature>
<evidence type="ECO:0000256" key="3">
    <source>
        <dbReference type="PIRSR" id="PIRSR006241-50"/>
    </source>
</evidence>
<accession>A0A1E8Q7I6</accession>
<dbReference type="InterPro" id="IPR036237">
    <property type="entry name" value="Xyl_isomerase-like_sf"/>
</dbReference>
<keyword evidence="6" id="KW-1185">Reference proteome</keyword>
<name>A0A1E8Q7I6_9MYCO</name>
<proteinExistence type="inferred from homology"/>
<dbReference type="InterPro" id="IPR013022">
    <property type="entry name" value="Xyl_isomerase-like_TIM-brl"/>
</dbReference>
<feature type="domain" description="Xylose isomerase-like TIM barrel" evidence="4">
    <location>
        <begin position="24"/>
        <end position="255"/>
    </location>
</feature>
<gene>
    <name evidence="5" type="ORF">BEL07_06205</name>
</gene>
<dbReference type="AlphaFoldDB" id="A0A1E8Q7I6"/>
<evidence type="ECO:0000313" key="5">
    <source>
        <dbReference type="EMBL" id="OFJ54548.1"/>
    </source>
</evidence>
<dbReference type="GO" id="GO:0008903">
    <property type="term" value="F:hydroxypyruvate isomerase activity"/>
    <property type="evidence" value="ECO:0007669"/>
    <property type="project" value="TreeGrafter"/>
</dbReference>
<reference evidence="5 6" key="1">
    <citation type="submission" date="2016-09" db="EMBL/GenBank/DDBJ databases">
        <title>genome sequence of Mycobacterium sp. 739 SCH.</title>
        <authorList>
            <person name="Greninger A.L."/>
            <person name="Qin X."/>
            <person name="Jerome K."/>
            <person name="Vora S."/>
            <person name="Quinn K."/>
        </authorList>
    </citation>
    <scope>NUCLEOTIDE SEQUENCE [LARGE SCALE GENOMIC DNA]</scope>
    <source>
        <strain evidence="5 6">SCH</strain>
    </source>
</reference>